<dbReference type="EMBL" id="WUEP01000021">
    <property type="protein sequence ID" value="NEH94243.1"/>
    <property type="molecule type" value="Genomic_DNA"/>
</dbReference>
<feature type="transmembrane region" description="Helical" evidence="2">
    <location>
        <begin position="128"/>
        <end position="145"/>
    </location>
</feature>
<reference evidence="3 4" key="1">
    <citation type="submission" date="2019-12" db="EMBL/GenBank/DDBJ databases">
        <title>Rhizobium genotypes associated with high levels of biological nitrogen fixation by grain legumes in a temperate-maritime cropping system.</title>
        <authorList>
            <person name="Maluk M."/>
            <person name="Francesc Ferrando Molina F."/>
            <person name="Lopez Del Egido L."/>
            <person name="Lafos M."/>
            <person name="Langarica-Fuentes A."/>
            <person name="Gebre Yohannes G."/>
            <person name="Young M.W."/>
            <person name="Martin P."/>
            <person name="Gantlett R."/>
            <person name="Kenicer G."/>
            <person name="Hawes C."/>
            <person name="Begg G.S."/>
            <person name="Quilliam R.S."/>
            <person name="Squire G.R."/>
            <person name="Poole P.S."/>
            <person name="Young P.W."/>
            <person name="Iannetta P.M."/>
            <person name="James E.K."/>
        </authorList>
    </citation>
    <scope>NUCLEOTIDE SEQUENCE [LARGE SCALE GENOMIC DNA]</scope>
    <source>
        <strain evidence="3 4">JHI2449</strain>
    </source>
</reference>
<dbReference type="Proteomes" id="UP000468864">
    <property type="component" value="Unassembled WGS sequence"/>
</dbReference>
<organism evidence="3 4">
    <name type="scientific">Rhizobium laguerreae</name>
    <dbReference type="NCBI Taxonomy" id="1076926"/>
    <lineage>
        <taxon>Bacteria</taxon>
        <taxon>Pseudomonadati</taxon>
        <taxon>Pseudomonadota</taxon>
        <taxon>Alphaproteobacteria</taxon>
        <taxon>Hyphomicrobiales</taxon>
        <taxon>Rhizobiaceae</taxon>
        <taxon>Rhizobium/Agrobacterium group</taxon>
        <taxon>Rhizobium</taxon>
    </lineage>
</organism>
<feature type="transmembrane region" description="Helical" evidence="2">
    <location>
        <begin position="89"/>
        <end position="108"/>
    </location>
</feature>
<name>A0A6N9ZLC7_9HYPH</name>
<keyword evidence="2" id="KW-0812">Transmembrane</keyword>
<feature type="transmembrane region" description="Helical" evidence="2">
    <location>
        <begin position="21"/>
        <end position="42"/>
    </location>
</feature>
<evidence type="ECO:0000256" key="1">
    <source>
        <dbReference type="SAM" id="MobiDB-lite"/>
    </source>
</evidence>
<feature type="region of interest" description="Disordered" evidence="1">
    <location>
        <begin position="149"/>
        <end position="179"/>
    </location>
</feature>
<sequence length="179" mass="19524">MSGPNRNTRDPLVSLAHTRTVLARLWLSGSGFSAIILVVASILRGRSDAARETWSWFLPLVLPTIGLMLGVLGAAAMARQREKYVRKSFVDIAFWLSAAYLVLVSLTILLEPFSPLRGAELHGMSNYWLGPMQGLVVAALGYLFTSDETPSPQAAKKTAEPDLMNNVSKKPSAEPIKNE</sequence>
<dbReference type="AlphaFoldDB" id="A0A6N9ZLC7"/>
<protein>
    <submittedName>
        <fullName evidence="3">Uncharacterized protein</fullName>
    </submittedName>
</protein>
<gene>
    <name evidence="3" type="ORF">GR206_25010</name>
</gene>
<proteinExistence type="predicted"/>
<evidence type="ECO:0000313" key="3">
    <source>
        <dbReference type="EMBL" id="NEH94243.1"/>
    </source>
</evidence>
<feature type="transmembrane region" description="Helical" evidence="2">
    <location>
        <begin position="54"/>
        <end position="77"/>
    </location>
</feature>
<evidence type="ECO:0000256" key="2">
    <source>
        <dbReference type="SAM" id="Phobius"/>
    </source>
</evidence>
<accession>A0A6N9ZLC7</accession>
<comment type="caution">
    <text evidence="3">The sequence shown here is derived from an EMBL/GenBank/DDBJ whole genome shotgun (WGS) entry which is preliminary data.</text>
</comment>
<keyword evidence="2" id="KW-1133">Transmembrane helix</keyword>
<dbReference type="RefSeq" id="WP_163881649.1">
    <property type="nucleotide sequence ID" value="NZ_WUEP01000021.1"/>
</dbReference>
<keyword evidence="2" id="KW-0472">Membrane</keyword>
<evidence type="ECO:0000313" key="4">
    <source>
        <dbReference type="Proteomes" id="UP000468864"/>
    </source>
</evidence>